<organism evidence="1 2">
    <name type="scientific">Rhodoplanes roseus</name>
    <dbReference type="NCBI Taxonomy" id="29409"/>
    <lineage>
        <taxon>Bacteria</taxon>
        <taxon>Pseudomonadati</taxon>
        <taxon>Pseudomonadota</taxon>
        <taxon>Alphaproteobacteria</taxon>
        <taxon>Hyphomicrobiales</taxon>
        <taxon>Nitrobacteraceae</taxon>
        <taxon>Rhodoplanes</taxon>
    </lineage>
</organism>
<reference evidence="1 2" key="1">
    <citation type="submission" date="2017-07" db="EMBL/GenBank/DDBJ databases">
        <title>Draft Genome Sequences of Select Purple Nonsulfur Bacteria.</title>
        <authorList>
            <person name="Lasarre B."/>
            <person name="Mckinlay J.B."/>
        </authorList>
    </citation>
    <scope>NUCLEOTIDE SEQUENCE [LARGE SCALE GENOMIC DNA]</scope>
    <source>
        <strain evidence="1 2">DSM 5909</strain>
    </source>
</reference>
<name>A0A327L1F8_9BRAD</name>
<comment type="caution">
    <text evidence="1">The sequence shown here is derived from an EMBL/GenBank/DDBJ whole genome shotgun (WGS) entry which is preliminary data.</text>
</comment>
<gene>
    <name evidence="1" type="ORF">CH341_12460</name>
</gene>
<dbReference type="AlphaFoldDB" id="A0A327L1F8"/>
<dbReference type="Proteomes" id="UP000249130">
    <property type="component" value="Unassembled WGS sequence"/>
</dbReference>
<dbReference type="OrthoDB" id="529131at2"/>
<dbReference type="RefSeq" id="WP_111419362.1">
    <property type="nucleotide sequence ID" value="NZ_NPEX01000070.1"/>
</dbReference>
<evidence type="ECO:0000313" key="2">
    <source>
        <dbReference type="Proteomes" id="UP000249130"/>
    </source>
</evidence>
<accession>A0A327L1F8</accession>
<dbReference type="EMBL" id="NPEX01000070">
    <property type="protein sequence ID" value="RAI43795.1"/>
    <property type="molecule type" value="Genomic_DNA"/>
</dbReference>
<protein>
    <submittedName>
        <fullName evidence="1">Uncharacterized protein</fullName>
    </submittedName>
</protein>
<keyword evidence="2" id="KW-1185">Reference proteome</keyword>
<evidence type="ECO:0000313" key="1">
    <source>
        <dbReference type="EMBL" id="RAI43795.1"/>
    </source>
</evidence>
<proteinExistence type="predicted"/>
<sequence length="184" mass="20223">MPIRTTLSILAGAGLALLWGVVAYPVIDWADNALYWRRVRAGSDVAELVGHLGNNTFFEFSRAAAKAGLRRSDTIKGVVDNATLQPDGRLRLFGWAVDTHKGNKPVDVFLIAPKVAVFMVQTSRSRDDVADVFLFPRDYIKAGFETTFDHKVDCAVARAAPYVVVVNQDLEYDIVNPQVKIAGC</sequence>